<accession>A0A5C2SFD9</accession>
<dbReference type="AlphaFoldDB" id="A0A5C2SFD9"/>
<feature type="signal peptide" evidence="7">
    <location>
        <begin position="1"/>
        <end position="25"/>
    </location>
</feature>
<name>A0A5C2SFD9_9APHY</name>
<keyword evidence="3 7" id="KW-0732">Signal</keyword>
<organism evidence="9 10">
    <name type="scientific">Lentinus tigrinus ALCF2SS1-6</name>
    <dbReference type="NCBI Taxonomy" id="1328759"/>
    <lineage>
        <taxon>Eukaryota</taxon>
        <taxon>Fungi</taxon>
        <taxon>Dikarya</taxon>
        <taxon>Basidiomycota</taxon>
        <taxon>Agaricomycotina</taxon>
        <taxon>Agaricomycetes</taxon>
        <taxon>Polyporales</taxon>
        <taxon>Polyporaceae</taxon>
        <taxon>Lentinus</taxon>
    </lineage>
</organism>
<evidence type="ECO:0000256" key="1">
    <source>
        <dbReference type="ARBA" id="ARBA00004167"/>
    </source>
</evidence>
<evidence type="ECO:0000256" key="2">
    <source>
        <dbReference type="ARBA" id="ARBA00022692"/>
    </source>
</evidence>
<gene>
    <name evidence="9" type="ORF">L227DRAFT_609874</name>
</gene>
<dbReference type="Pfam" id="PF01822">
    <property type="entry name" value="WSC"/>
    <property type="match status" value="2"/>
</dbReference>
<sequence length="236" mass="24558">MARLAPASSPLTLLVILLLARFAYSFATPDIPLNWTTLASCAVDNPERIIAGDITTQTADNTPASCIESCAAQGFGYAGVEFGNECHCGTGLNDALQKAPDSDCNVACAGDSTLACGGSWRIQVYTIFALRPGSWAYQGCIADTPDTPALTDSSAQAPFATNLDLINQCLQACSRLGFTFAGVENAGTCQCSNGGLATDSQKMDEAECNSLCPLPGDAGFEFCGGVERMAVFKFTG</sequence>
<dbReference type="OrthoDB" id="5985073at2759"/>
<evidence type="ECO:0000259" key="8">
    <source>
        <dbReference type="PROSITE" id="PS51212"/>
    </source>
</evidence>
<reference evidence="9" key="1">
    <citation type="journal article" date="2018" name="Genome Biol. Evol.">
        <title>Genomics and development of Lentinus tigrinus, a white-rot wood-decaying mushroom with dimorphic fruiting bodies.</title>
        <authorList>
            <person name="Wu B."/>
            <person name="Xu Z."/>
            <person name="Knudson A."/>
            <person name="Carlson A."/>
            <person name="Chen N."/>
            <person name="Kovaka S."/>
            <person name="LaButti K."/>
            <person name="Lipzen A."/>
            <person name="Pennachio C."/>
            <person name="Riley R."/>
            <person name="Schakwitz W."/>
            <person name="Umezawa K."/>
            <person name="Ohm R.A."/>
            <person name="Grigoriev I.V."/>
            <person name="Nagy L.G."/>
            <person name="Gibbons J."/>
            <person name="Hibbett D."/>
        </authorList>
    </citation>
    <scope>NUCLEOTIDE SEQUENCE [LARGE SCALE GENOMIC DNA]</scope>
    <source>
        <strain evidence="9">ALCF2SS1-6</strain>
    </source>
</reference>
<evidence type="ECO:0000256" key="4">
    <source>
        <dbReference type="ARBA" id="ARBA00022989"/>
    </source>
</evidence>
<dbReference type="Proteomes" id="UP000313359">
    <property type="component" value="Unassembled WGS sequence"/>
</dbReference>
<keyword evidence="10" id="KW-1185">Reference proteome</keyword>
<dbReference type="PANTHER" id="PTHR24269:SF16">
    <property type="entry name" value="PROTEIN SLG1"/>
    <property type="match status" value="1"/>
</dbReference>
<protein>
    <submittedName>
        <fullName evidence="9">WSC-domain-containing protein</fullName>
    </submittedName>
</protein>
<feature type="domain" description="WSC" evidence="8">
    <location>
        <begin position="134"/>
        <end position="235"/>
    </location>
</feature>
<keyword evidence="5" id="KW-0472">Membrane</keyword>
<evidence type="ECO:0000256" key="5">
    <source>
        <dbReference type="ARBA" id="ARBA00023136"/>
    </source>
</evidence>
<evidence type="ECO:0000313" key="10">
    <source>
        <dbReference type="Proteomes" id="UP000313359"/>
    </source>
</evidence>
<evidence type="ECO:0000256" key="7">
    <source>
        <dbReference type="SAM" id="SignalP"/>
    </source>
</evidence>
<proteinExistence type="predicted"/>
<feature type="domain" description="WSC" evidence="8">
    <location>
        <begin position="35"/>
        <end position="128"/>
    </location>
</feature>
<dbReference type="PANTHER" id="PTHR24269">
    <property type="entry name" value="KREMEN PROTEIN"/>
    <property type="match status" value="1"/>
</dbReference>
<dbReference type="InterPro" id="IPR051836">
    <property type="entry name" value="Kremen_rcpt"/>
</dbReference>
<evidence type="ECO:0000313" key="9">
    <source>
        <dbReference type="EMBL" id="RPD62008.1"/>
    </source>
</evidence>
<dbReference type="SMART" id="SM00321">
    <property type="entry name" value="WSC"/>
    <property type="match status" value="2"/>
</dbReference>
<dbReference type="EMBL" id="ML122260">
    <property type="protein sequence ID" value="RPD62008.1"/>
    <property type="molecule type" value="Genomic_DNA"/>
</dbReference>
<dbReference type="STRING" id="1328759.A0A5C2SFD9"/>
<keyword evidence="4" id="KW-1133">Transmembrane helix</keyword>
<feature type="chain" id="PRO_5023079247" evidence="7">
    <location>
        <begin position="26"/>
        <end position="236"/>
    </location>
</feature>
<keyword evidence="2" id="KW-0812">Transmembrane</keyword>
<evidence type="ECO:0000256" key="6">
    <source>
        <dbReference type="ARBA" id="ARBA00023180"/>
    </source>
</evidence>
<keyword evidence="6" id="KW-0325">Glycoprotein</keyword>
<evidence type="ECO:0000256" key="3">
    <source>
        <dbReference type="ARBA" id="ARBA00022729"/>
    </source>
</evidence>
<dbReference type="GO" id="GO:0005886">
    <property type="term" value="C:plasma membrane"/>
    <property type="evidence" value="ECO:0007669"/>
    <property type="project" value="TreeGrafter"/>
</dbReference>
<dbReference type="InterPro" id="IPR002889">
    <property type="entry name" value="WSC_carb-bd"/>
</dbReference>
<dbReference type="PROSITE" id="PS51212">
    <property type="entry name" value="WSC"/>
    <property type="match status" value="2"/>
</dbReference>
<comment type="subcellular location">
    <subcellularLocation>
        <location evidence="1">Membrane</location>
        <topology evidence="1">Single-pass membrane protein</topology>
    </subcellularLocation>
</comment>